<organism evidence="9 10">
    <name type="scientific">Calditerricola satsumensis</name>
    <dbReference type="NCBI Taxonomy" id="373054"/>
    <lineage>
        <taxon>Bacteria</taxon>
        <taxon>Bacillati</taxon>
        <taxon>Bacillota</taxon>
        <taxon>Bacilli</taxon>
        <taxon>Bacillales</taxon>
        <taxon>Bacillaceae</taxon>
        <taxon>Calditerricola</taxon>
    </lineage>
</organism>
<dbReference type="PANTHER" id="PTHR30429">
    <property type="entry name" value="D-METHIONINE-BINDING LIPOPROTEIN METQ"/>
    <property type="match status" value="1"/>
</dbReference>
<feature type="lipid moiety-binding region" description="S-diacylglycerol cysteine" evidence="7">
    <location>
        <position position="21"/>
    </location>
</feature>
<accession>A0A8J3BBH8</accession>
<evidence type="ECO:0000256" key="2">
    <source>
        <dbReference type="ARBA" id="ARBA00022729"/>
    </source>
</evidence>
<evidence type="ECO:0000256" key="1">
    <source>
        <dbReference type="ARBA" id="ARBA00004635"/>
    </source>
</evidence>
<evidence type="ECO:0000256" key="8">
    <source>
        <dbReference type="SAM" id="SignalP"/>
    </source>
</evidence>
<dbReference type="AlphaFoldDB" id="A0A8J3BBH8"/>
<keyword evidence="3" id="KW-0472">Membrane</keyword>
<dbReference type="Pfam" id="PF03180">
    <property type="entry name" value="Lipoprotein_9"/>
    <property type="match status" value="1"/>
</dbReference>
<dbReference type="CDD" id="cd13597">
    <property type="entry name" value="PBP2_lipoprotein_Tp32"/>
    <property type="match status" value="1"/>
</dbReference>
<gene>
    <name evidence="9" type="ORF">GCM10007043_21500</name>
</gene>
<evidence type="ECO:0000256" key="5">
    <source>
        <dbReference type="ARBA" id="ARBA00023288"/>
    </source>
</evidence>
<evidence type="ECO:0000256" key="6">
    <source>
        <dbReference type="PIRNR" id="PIRNR002854"/>
    </source>
</evidence>
<feature type="signal peptide" evidence="8">
    <location>
        <begin position="1"/>
        <end position="19"/>
    </location>
</feature>
<keyword evidence="4" id="KW-0564">Palmitate</keyword>
<dbReference type="Gene3D" id="3.40.190.10">
    <property type="entry name" value="Periplasmic binding protein-like II"/>
    <property type="match status" value="2"/>
</dbReference>
<comment type="similarity">
    <text evidence="6">Belongs to the nlpA lipoprotein family.</text>
</comment>
<proteinExistence type="inferred from homology"/>
<comment type="subcellular location">
    <subcellularLocation>
        <location evidence="1">Membrane</location>
        <topology evidence="1">Lipid-anchor</topology>
    </subcellularLocation>
</comment>
<evidence type="ECO:0000256" key="3">
    <source>
        <dbReference type="ARBA" id="ARBA00023136"/>
    </source>
</evidence>
<dbReference type="InterPro" id="IPR004872">
    <property type="entry name" value="Lipoprotein_NlpA"/>
</dbReference>
<name>A0A8J3BBH8_9BACI</name>
<comment type="caution">
    <text evidence="9">The sequence shown here is derived from an EMBL/GenBank/DDBJ whole genome shotgun (WGS) entry which is preliminary data.</text>
</comment>
<evidence type="ECO:0000313" key="10">
    <source>
        <dbReference type="Proteomes" id="UP000637720"/>
    </source>
</evidence>
<protein>
    <recommendedName>
        <fullName evidence="6">Lipoprotein</fullName>
    </recommendedName>
</protein>
<dbReference type="RefSeq" id="WP_054672633.1">
    <property type="nucleotide sequence ID" value="NZ_BMOF01000060.1"/>
</dbReference>
<keyword evidence="5 6" id="KW-0449">Lipoprotein</keyword>
<keyword evidence="10" id="KW-1185">Reference proteome</keyword>
<dbReference type="PIRSF" id="PIRSF002854">
    <property type="entry name" value="MetQ"/>
    <property type="match status" value="1"/>
</dbReference>
<dbReference type="Proteomes" id="UP000637720">
    <property type="component" value="Unassembled WGS sequence"/>
</dbReference>
<dbReference type="PANTHER" id="PTHR30429:SF0">
    <property type="entry name" value="METHIONINE-BINDING LIPOPROTEIN METQ"/>
    <property type="match status" value="1"/>
</dbReference>
<evidence type="ECO:0000256" key="7">
    <source>
        <dbReference type="PIRSR" id="PIRSR002854-1"/>
    </source>
</evidence>
<evidence type="ECO:0000313" key="9">
    <source>
        <dbReference type="EMBL" id="GGK07104.1"/>
    </source>
</evidence>
<evidence type="ECO:0000256" key="4">
    <source>
        <dbReference type="ARBA" id="ARBA00023139"/>
    </source>
</evidence>
<dbReference type="EMBL" id="BMOF01000060">
    <property type="protein sequence ID" value="GGK07104.1"/>
    <property type="molecule type" value="Genomic_DNA"/>
</dbReference>
<sequence>MRKALTLLMLALLVVLPLAGCGTATEKGGDASQGTANKPLKVGATAVPHAEILNEVVKPKLKEKGIDLEVVVFQDYVLPNTQLAEGALDANYFQHIPWLEATNKEKGYKLVPVAGVHIEPLGLYPNKKKGYKSVNDLPDGATIAITNGASEWLRVFRLLEAAGLIKLKEGIGEKVTEKDIVENPKHIKFTQVDPAMLPRTLEDPKIDAAVINTNFAIEGGLVPTKDAIFREDENSPYVNVLVTREDNKNDPRIQELVKVLLSEDVKKFIEEKYKGAVVPAQKTF</sequence>
<dbReference type="SUPFAM" id="SSF53850">
    <property type="entry name" value="Periplasmic binding protein-like II"/>
    <property type="match status" value="1"/>
</dbReference>
<dbReference type="GO" id="GO:0016020">
    <property type="term" value="C:membrane"/>
    <property type="evidence" value="ECO:0007669"/>
    <property type="project" value="UniProtKB-SubCell"/>
</dbReference>
<reference evidence="9" key="1">
    <citation type="journal article" date="2014" name="Int. J. Syst. Evol. Microbiol.">
        <title>Complete genome sequence of Corynebacterium casei LMG S-19264T (=DSM 44701T), isolated from a smear-ripened cheese.</title>
        <authorList>
            <consortium name="US DOE Joint Genome Institute (JGI-PGF)"/>
            <person name="Walter F."/>
            <person name="Albersmeier A."/>
            <person name="Kalinowski J."/>
            <person name="Ruckert C."/>
        </authorList>
    </citation>
    <scope>NUCLEOTIDE SEQUENCE</scope>
    <source>
        <strain evidence="9">JCM 14719</strain>
    </source>
</reference>
<feature type="chain" id="PRO_5038371289" description="Lipoprotein" evidence="8">
    <location>
        <begin position="20"/>
        <end position="284"/>
    </location>
</feature>
<keyword evidence="2 8" id="KW-0732">Signal</keyword>
<reference evidence="9" key="2">
    <citation type="submission" date="2020-09" db="EMBL/GenBank/DDBJ databases">
        <authorList>
            <person name="Sun Q."/>
            <person name="Ohkuma M."/>
        </authorList>
    </citation>
    <scope>NUCLEOTIDE SEQUENCE</scope>
    <source>
        <strain evidence="9">JCM 14719</strain>
    </source>
</reference>